<feature type="domain" description="Transglutaminase-like" evidence="3">
    <location>
        <begin position="1136"/>
        <end position="1228"/>
    </location>
</feature>
<dbReference type="Pfam" id="PF00927">
    <property type="entry name" value="Transglut_C"/>
    <property type="match status" value="2"/>
</dbReference>
<dbReference type="InterPro" id="IPR013783">
    <property type="entry name" value="Ig-like_fold"/>
</dbReference>
<evidence type="ECO:0000256" key="1">
    <source>
        <dbReference type="ARBA" id="ARBA00005968"/>
    </source>
</evidence>
<comment type="caution">
    <text evidence="4">The sequence shown here is derived from an EMBL/GenBank/DDBJ whole genome shotgun (WGS) entry which is preliminary data.</text>
</comment>
<evidence type="ECO:0000313" key="4">
    <source>
        <dbReference type="EMBL" id="CAH3034646.1"/>
    </source>
</evidence>
<reference evidence="4 5" key="1">
    <citation type="submission" date="2022-05" db="EMBL/GenBank/DDBJ databases">
        <authorList>
            <consortium name="Genoscope - CEA"/>
            <person name="William W."/>
        </authorList>
    </citation>
    <scope>NUCLEOTIDE SEQUENCE [LARGE SCALE GENOMIC DNA]</scope>
</reference>
<dbReference type="InterPro" id="IPR001102">
    <property type="entry name" value="Transglutaminase_N"/>
</dbReference>
<gene>
    <name evidence="4" type="ORF">PLOB_00025069</name>
</gene>
<dbReference type="PANTHER" id="PTHR11590:SF40">
    <property type="entry name" value="HEMOCYTE PROTEIN-GLUTAMINE GAMMA-GLUTAMYLTRANSFERASE-LIKE PROTEIN"/>
    <property type="match status" value="1"/>
</dbReference>
<name>A0ABN8MRX4_9CNID</name>
<keyword evidence="5" id="KW-1185">Reference proteome</keyword>
<dbReference type="SMART" id="SM00460">
    <property type="entry name" value="TGc"/>
    <property type="match status" value="2"/>
</dbReference>
<comment type="similarity">
    <text evidence="1">Belongs to the transglutaminase superfamily. Transglutaminase family.</text>
</comment>
<evidence type="ECO:0000256" key="2">
    <source>
        <dbReference type="SAM" id="MobiDB-lite"/>
    </source>
</evidence>
<dbReference type="SUPFAM" id="SSF49309">
    <property type="entry name" value="Transglutaminase, two C-terminal domains"/>
    <property type="match status" value="4"/>
</dbReference>
<accession>A0ABN8MRX4</accession>
<dbReference type="Proteomes" id="UP001159405">
    <property type="component" value="Unassembled WGS sequence"/>
</dbReference>
<dbReference type="InterPro" id="IPR008958">
    <property type="entry name" value="Transglutaminase_C"/>
</dbReference>
<dbReference type="InterPro" id="IPR002931">
    <property type="entry name" value="Transglutaminase-like"/>
</dbReference>
<dbReference type="Pfam" id="PF01841">
    <property type="entry name" value="Transglut_core"/>
    <property type="match status" value="2"/>
</dbReference>
<feature type="region of interest" description="Disordered" evidence="2">
    <location>
        <begin position="1"/>
        <end position="44"/>
    </location>
</feature>
<dbReference type="InterPro" id="IPR036985">
    <property type="entry name" value="Transglutaminase-like_sf"/>
</dbReference>
<dbReference type="PANTHER" id="PTHR11590">
    <property type="entry name" value="PROTEIN-GLUTAMINE GAMMA-GLUTAMYLTRANSFERASE"/>
    <property type="match status" value="1"/>
</dbReference>
<dbReference type="InterPro" id="IPR036238">
    <property type="entry name" value="Transglutaminase_C_sf"/>
</dbReference>
<dbReference type="Gene3D" id="3.90.260.10">
    <property type="entry name" value="Transglutaminase-like"/>
    <property type="match status" value="2"/>
</dbReference>
<dbReference type="EMBL" id="CALNXK010000003">
    <property type="protein sequence ID" value="CAH3034646.1"/>
    <property type="molecule type" value="Genomic_DNA"/>
</dbReference>
<evidence type="ECO:0000259" key="3">
    <source>
        <dbReference type="SMART" id="SM00460"/>
    </source>
</evidence>
<dbReference type="SUPFAM" id="SSF81296">
    <property type="entry name" value="E set domains"/>
    <property type="match status" value="2"/>
</dbReference>
<evidence type="ECO:0000313" key="5">
    <source>
        <dbReference type="Proteomes" id="UP001159405"/>
    </source>
</evidence>
<dbReference type="Gene3D" id="2.60.40.10">
    <property type="entry name" value="Immunoglobulins"/>
    <property type="match status" value="6"/>
</dbReference>
<sequence>MPRRSTRRSGGSSGKAPKSPASSPEPKRRRTAADSGQDEYVDSRSHVIFKMGASEGLEGRTKVLSDDKFRALNKALKIDKKKPQASQLKPEEIDFHVEQNRKAHRTEDYEHEQLIIRRGQEFEVTVKFNREYKPDSDVVVLQFVTGLRPQESKGSVIRALLRQTLSTTQWGIKVKQVSGKTVRFTVMPSAKAMIGQYEVFVETIMKDADGSKLVFRYKDDDKVCVLFNAWCKDDVAYMENDVERNEYVLADTGNIWVGSSRHNTGIPWTFGQFEDVSLDCALWLLNKAHLSPFGRSSPVSVVRVISAMANYNDSDGGILFGRWTETYPKNTTKPTAWTGSVEILEKFWKKKFNVKYGQCWVFSGLVTTLLRALGLPTRSVTNFESAHDTDGSMTIDFHFDEEGNPLNDLNDSIWNFHVWNESWFKRTDLPDGHDGWQAHDATPQETSEGVFRCGPASVNAIKNGEVYLPYDTGFIFAEVNGDRVYWDVDDDDGSMKAHYIDKYSIGKYISTKMPGSTARLDVTRGYKHPEGSQKERDAVEFANKFSTRREFDIYKADKEDVQFSLQVADDIDIGDSFDVKVVVQNKSNEKRTVKLNITSVLAFYTGMPARDLKQKRETLHLAGKEEKSVILKIAAADYIGKLAADGNIKLFIKGTVAETEQRFATQDVVEMRKPSMTVTVSPKSAKRGDSVHVKAFFNNSLPVPLKNGKFHFSVSGMYPKSMEVDCPGPVASKKEAKAEVSFTVTRGWRTSVVVSFTSDQLSGVPCVASVSVWFRSKERPRNGILGFGRARNETRAKRAIFLAVLRQRNTKTVCCKFLRELFFVSVDSRSHVMSKMGASGGLKGRTKVLSDDKFRALNKALKIDKKKPQASQLKPEEIDFHVEQNRKAHRTEDYEHVQLIIRRGQEFEVTVKFNREYKPDSDVVVLQFVTGLRPQESKGSVIRAFLRQTLSTTQWGIKVKHVSGKTVRFTVMPSAKAMIGQYEVFVETITKDADGSKLVFRYKDDDKVCVLFNAWCKDDVVYMENDLERNEYVLADNGNIWEGSATHNTGMPWNFGQFEDVALDCALWLLNKAHLSPFGRASPVSVVRVISAMANYDDSDGGILCGRWTETYPKNSTEPTAWTGSVEILEKFMKRKSNVKYGQCWVFSGLVTTLLRALGLPTRSVTNFESAHDRDGSMTIDFHSDEEGNPLNDLNDSIWNFHVWNESWFKRTDLPDGHDGWQAHDATPQETSEGVFRCGPASVNAIKNGEVYLPYDTGFIFAEVNGDCVYWDVDDDDGSMKARSIEMDSIGKCIITKMPGSSARLDVTRDYKHTEVSPKERDAVEFANKFSTRREFDIYEAEKEDVQFSLQVADDIDIGDSFDVKVVVQNKSNEKRTVKLNITSCLAFYTGMPARELKKKKETLHLAGKKEKSVILKIAAADYIGKLAADGNIKLFIKGTVAETEQRFATQDVVEMRKPPMTVTVSPKSAKRGDSVDVKAFFNNSLPVSVKNGKFHFSVTGMYPKSKEVDCPGPVASKKEAKAEVSFTVSRGWRTSSVVVSFTSDQLSGVRGNSAVNAQR</sequence>
<protein>
    <recommendedName>
        <fullName evidence="3">Transglutaminase-like domain-containing protein</fullName>
    </recommendedName>
</protein>
<dbReference type="InterPro" id="IPR014756">
    <property type="entry name" value="Ig_E-set"/>
</dbReference>
<feature type="domain" description="Transglutaminase-like" evidence="3">
    <location>
        <begin position="351"/>
        <end position="443"/>
    </location>
</feature>
<dbReference type="Pfam" id="PF00868">
    <property type="entry name" value="Transglut_N"/>
    <property type="match status" value="2"/>
</dbReference>
<dbReference type="InterPro" id="IPR038765">
    <property type="entry name" value="Papain-like_cys_pep_sf"/>
</dbReference>
<feature type="compositionally biased region" description="Low complexity" evidence="2">
    <location>
        <begin position="8"/>
        <end position="24"/>
    </location>
</feature>
<organism evidence="4 5">
    <name type="scientific">Porites lobata</name>
    <dbReference type="NCBI Taxonomy" id="104759"/>
    <lineage>
        <taxon>Eukaryota</taxon>
        <taxon>Metazoa</taxon>
        <taxon>Cnidaria</taxon>
        <taxon>Anthozoa</taxon>
        <taxon>Hexacorallia</taxon>
        <taxon>Scleractinia</taxon>
        <taxon>Fungiina</taxon>
        <taxon>Poritidae</taxon>
        <taxon>Porites</taxon>
    </lineage>
</organism>
<dbReference type="InterPro" id="IPR050779">
    <property type="entry name" value="Transglutaminase"/>
</dbReference>
<proteinExistence type="inferred from homology"/>
<dbReference type="SUPFAM" id="SSF54001">
    <property type="entry name" value="Cysteine proteinases"/>
    <property type="match status" value="2"/>
</dbReference>